<dbReference type="InterPro" id="IPR036259">
    <property type="entry name" value="MFS_trans_sf"/>
</dbReference>
<feature type="transmembrane region" description="Helical" evidence="5">
    <location>
        <begin position="122"/>
        <end position="147"/>
    </location>
</feature>
<dbReference type="OrthoDB" id="422206at2759"/>
<protein>
    <recommendedName>
        <fullName evidence="9">Major facilitator superfamily (MFS) profile domain-containing protein</fullName>
    </recommendedName>
</protein>
<feature type="transmembrane region" description="Helical" evidence="5">
    <location>
        <begin position="95"/>
        <end position="116"/>
    </location>
</feature>
<evidence type="ECO:0000256" key="2">
    <source>
        <dbReference type="ARBA" id="ARBA00022692"/>
    </source>
</evidence>
<comment type="subcellular location">
    <subcellularLocation>
        <location evidence="1">Membrane</location>
        <topology evidence="1">Multi-pass membrane protein</topology>
    </subcellularLocation>
</comment>
<dbReference type="SUPFAM" id="SSF103473">
    <property type="entry name" value="MFS general substrate transporter"/>
    <property type="match status" value="1"/>
</dbReference>
<dbReference type="OMA" id="HIGQFVT"/>
<evidence type="ECO:0000313" key="8">
    <source>
        <dbReference type="Proteomes" id="UP000014760"/>
    </source>
</evidence>
<dbReference type="EMBL" id="AMQN01003392">
    <property type="status" value="NOT_ANNOTATED_CDS"/>
    <property type="molecule type" value="Genomic_DNA"/>
</dbReference>
<dbReference type="HOGENOM" id="CLU_023132_4_1_1"/>
<evidence type="ECO:0000313" key="6">
    <source>
        <dbReference type="EMBL" id="ELT88673.1"/>
    </source>
</evidence>
<dbReference type="PANTHER" id="PTHR10924:SF27">
    <property type="entry name" value="SOLUTE CARRIER FAMILY 49 MEMBER 4"/>
    <property type="match status" value="1"/>
</dbReference>
<proteinExistence type="predicted"/>
<reference evidence="8" key="1">
    <citation type="submission" date="2012-12" db="EMBL/GenBank/DDBJ databases">
        <authorList>
            <person name="Hellsten U."/>
            <person name="Grimwood J."/>
            <person name="Chapman J.A."/>
            <person name="Shapiro H."/>
            <person name="Aerts A."/>
            <person name="Otillar R.P."/>
            <person name="Terry A.Y."/>
            <person name="Boore J.L."/>
            <person name="Simakov O."/>
            <person name="Marletaz F."/>
            <person name="Cho S.-J."/>
            <person name="Edsinger-Gonzales E."/>
            <person name="Havlak P."/>
            <person name="Kuo D.-H."/>
            <person name="Larsson T."/>
            <person name="Lv J."/>
            <person name="Arendt D."/>
            <person name="Savage R."/>
            <person name="Osoegawa K."/>
            <person name="de Jong P."/>
            <person name="Lindberg D.R."/>
            <person name="Seaver E.C."/>
            <person name="Weisblat D.A."/>
            <person name="Putnam N.H."/>
            <person name="Grigoriev I.V."/>
            <person name="Rokhsar D.S."/>
        </authorList>
    </citation>
    <scope>NUCLEOTIDE SEQUENCE</scope>
    <source>
        <strain evidence="8">I ESC-2004</strain>
    </source>
</reference>
<dbReference type="PANTHER" id="PTHR10924">
    <property type="entry name" value="MAJOR FACILITATOR SUPERFAMILY PROTEIN-RELATED"/>
    <property type="match status" value="1"/>
</dbReference>
<keyword evidence="4 5" id="KW-0472">Membrane</keyword>
<feature type="transmembrane region" description="Helical" evidence="5">
    <location>
        <begin position="204"/>
        <end position="224"/>
    </location>
</feature>
<dbReference type="AlphaFoldDB" id="R7T607"/>
<sequence>MTDENSSVSHVAVDSVSLPETKTYKRRWYILFVFSLLCVTQGAIWNTWGPLDASMRLVYDWTPRTIALQTSWGPIAYMVSIVFSVWLVDVKGLRVSCLVTAFVIAAGAAFRCVSFKPSLFTYFVHVGQFLNGLGGPLLMPPVVSAVWFPATQRTTATSIGCFSCGFGVALSFIIGPIIVPSPDQNRTFSTNITDTEFVKHRIQILMYAEAAWAVLVLLLIIVYFPAAPKIPPSLTASIPRLNFREGLFGLLRLKRFWLLGWAYGISTGMSAAWSSVIAVNLSRIKVSTVTQDDAAWIGFYAGLAGITAGMVMVCENTYPIAEGVTNGLMTMLDNVMGLVFYLIMMAPIGTAWMNWSVVGCTAACLPVLLFYKDHYSRLDVDTMIVDVTNVSSNTEPLIEDT</sequence>
<reference evidence="7" key="3">
    <citation type="submission" date="2015-06" db="UniProtKB">
        <authorList>
            <consortium name="EnsemblMetazoa"/>
        </authorList>
    </citation>
    <scope>IDENTIFICATION</scope>
</reference>
<feature type="transmembrane region" description="Helical" evidence="5">
    <location>
        <begin position="326"/>
        <end position="346"/>
    </location>
</feature>
<evidence type="ECO:0000256" key="3">
    <source>
        <dbReference type="ARBA" id="ARBA00022989"/>
    </source>
</evidence>
<organism evidence="6">
    <name type="scientific">Capitella teleta</name>
    <name type="common">Polychaete worm</name>
    <dbReference type="NCBI Taxonomy" id="283909"/>
    <lineage>
        <taxon>Eukaryota</taxon>
        <taxon>Metazoa</taxon>
        <taxon>Spiralia</taxon>
        <taxon>Lophotrochozoa</taxon>
        <taxon>Annelida</taxon>
        <taxon>Polychaeta</taxon>
        <taxon>Sedentaria</taxon>
        <taxon>Scolecida</taxon>
        <taxon>Capitellidae</taxon>
        <taxon>Capitella</taxon>
    </lineage>
</organism>
<gene>
    <name evidence="6" type="ORF">CAPTEDRAFT_202014</name>
</gene>
<reference evidence="6 8" key="2">
    <citation type="journal article" date="2013" name="Nature">
        <title>Insights into bilaterian evolution from three spiralian genomes.</title>
        <authorList>
            <person name="Simakov O."/>
            <person name="Marletaz F."/>
            <person name="Cho S.J."/>
            <person name="Edsinger-Gonzales E."/>
            <person name="Havlak P."/>
            <person name="Hellsten U."/>
            <person name="Kuo D.H."/>
            <person name="Larsson T."/>
            <person name="Lv J."/>
            <person name="Arendt D."/>
            <person name="Savage R."/>
            <person name="Osoegawa K."/>
            <person name="de Jong P."/>
            <person name="Grimwood J."/>
            <person name="Chapman J.A."/>
            <person name="Shapiro H."/>
            <person name="Aerts A."/>
            <person name="Otillar R.P."/>
            <person name="Terry A.Y."/>
            <person name="Boore J.L."/>
            <person name="Grigoriev I.V."/>
            <person name="Lindberg D.R."/>
            <person name="Seaver E.C."/>
            <person name="Weisblat D.A."/>
            <person name="Putnam N.H."/>
            <person name="Rokhsar D.S."/>
        </authorList>
    </citation>
    <scope>NUCLEOTIDE SEQUENCE</scope>
    <source>
        <strain evidence="6 8">I ESC-2004</strain>
    </source>
</reference>
<dbReference type="EnsemblMetazoa" id="CapteT202014">
    <property type="protein sequence ID" value="CapteP202014"/>
    <property type="gene ID" value="CapteG202014"/>
</dbReference>
<feature type="transmembrane region" description="Helical" evidence="5">
    <location>
        <begin position="256"/>
        <end position="282"/>
    </location>
</feature>
<feature type="transmembrane region" description="Helical" evidence="5">
    <location>
        <begin position="294"/>
        <end position="314"/>
    </location>
</feature>
<feature type="transmembrane region" description="Helical" evidence="5">
    <location>
        <begin position="66"/>
        <end position="88"/>
    </location>
</feature>
<keyword evidence="2 5" id="KW-0812">Transmembrane</keyword>
<evidence type="ECO:0000313" key="7">
    <source>
        <dbReference type="EnsemblMetazoa" id="CapteP202014"/>
    </source>
</evidence>
<keyword evidence="8" id="KW-1185">Reference proteome</keyword>
<dbReference type="Gene3D" id="1.20.1250.20">
    <property type="entry name" value="MFS general substrate transporter like domains"/>
    <property type="match status" value="1"/>
</dbReference>
<dbReference type="Proteomes" id="UP000014760">
    <property type="component" value="Unassembled WGS sequence"/>
</dbReference>
<dbReference type="EMBL" id="KB311733">
    <property type="protein sequence ID" value="ELT88673.1"/>
    <property type="molecule type" value="Genomic_DNA"/>
</dbReference>
<evidence type="ECO:0008006" key="9">
    <source>
        <dbReference type="Google" id="ProtNLM"/>
    </source>
</evidence>
<keyword evidence="3 5" id="KW-1133">Transmembrane helix</keyword>
<evidence type="ECO:0000256" key="4">
    <source>
        <dbReference type="ARBA" id="ARBA00023136"/>
    </source>
</evidence>
<evidence type="ECO:0000256" key="5">
    <source>
        <dbReference type="SAM" id="Phobius"/>
    </source>
</evidence>
<feature type="transmembrane region" description="Helical" evidence="5">
    <location>
        <begin position="352"/>
        <end position="371"/>
    </location>
</feature>
<dbReference type="InterPro" id="IPR049680">
    <property type="entry name" value="FLVCR1-2_SLC49-like"/>
</dbReference>
<feature type="transmembrane region" description="Helical" evidence="5">
    <location>
        <begin position="159"/>
        <end position="179"/>
    </location>
</feature>
<dbReference type="GO" id="GO:0016020">
    <property type="term" value="C:membrane"/>
    <property type="evidence" value="ECO:0007669"/>
    <property type="project" value="UniProtKB-SubCell"/>
</dbReference>
<evidence type="ECO:0000256" key="1">
    <source>
        <dbReference type="ARBA" id="ARBA00004141"/>
    </source>
</evidence>
<name>R7T607_CAPTE</name>
<feature type="transmembrane region" description="Helical" evidence="5">
    <location>
        <begin position="28"/>
        <end position="46"/>
    </location>
</feature>
<accession>R7T607</accession>